<dbReference type="SUPFAM" id="SSF52540">
    <property type="entry name" value="P-loop containing nucleoside triphosphate hydrolases"/>
    <property type="match status" value="1"/>
</dbReference>
<reference evidence="1 3" key="1">
    <citation type="submission" date="2016-06" db="EMBL/GenBank/DDBJ databases">
        <title>Draft genome sequence of Pseudomonas sp. S1E40, a novel strain antagonistic activity to fungal plant pathogen.</title>
        <authorList>
            <person name="Tambong J.T."/>
            <person name="Tchagang C."/>
            <person name="Xu R."/>
        </authorList>
    </citation>
    <scope>NUCLEOTIDE SEQUENCE [LARGE SCALE GENOMIC DNA]</scope>
    <source>
        <strain evidence="1 3">S1E40</strain>
    </source>
</reference>
<dbReference type="GO" id="GO:0004519">
    <property type="term" value="F:endonuclease activity"/>
    <property type="evidence" value="ECO:0007669"/>
    <property type="project" value="UniProtKB-KW"/>
</dbReference>
<name>A0A2T4G4S9_9PSED</name>
<proteinExistence type="predicted"/>
<gene>
    <name evidence="1" type="ORF">BBG20_13190</name>
    <name evidence="2" type="ORF">C9382_08595</name>
</gene>
<dbReference type="EMBL" id="MAUE01000016">
    <property type="protein sequence ID" value="OCW27627.1"/>
    <property type="molecule type" value="Genomic_DNA"/>
</dbReference>
<comment type="caution">
    <text evidence="2">The sequence shown here is derived from an EMBL/GenBank/DDBJ whole genome shotgun (WGS) entry which is preliminary data.</text>
</comment>
<evidence type="ECO:0000313" key="2">
    <source>
        <dbReference type="EMBL" id="PTC30680.1"/>
    </source>
</evidence>
<dbReference type="AlphaFoldDB" id="A0A2T4G4S9"/>
<keyword evidence="3" id="KW-1185">Reference proteome</keyword>
<dbReference type="Proteomes" id="UP000240571">
    <property type="component" value="Unassembled WGS sequence"/>
</dbReference>
<evidence type="ECO:0000313" key="3">
    <source>
        <dbReference type="Proteomes" id="UP000095081"/>
    </source>
</evidence>
<accession>A0A2T4G4S9</accession>
<evidence type="ECO:0000313" key="1">
    <source>
        <dbReference type="EMBL" id="OCW27627.1"/>
    </source>
</evidence>
<organism evidence="2 4">
    <name type="scientific">Pseudomonas aylmerensis</name>
    <dbReference type="NCBI Taxonomy" id="1869229"/>
    <lineage>
        <taxon>Bacteria</taxon>
        <taxon>Pseudomonadati</taxon>
        <taxon>Pseudomonadota</taxon>
        <taxon>Gammaproteobacteria</taxon>
        <taxon>Pseudomonadales</taxon>
        <taxon>Pseudomonadaceae</taxon>
        <taxon>Pseudomonas</taxon>
    </lineage>
</organism>
<evidence type="ECO:0000313" key="4">
    <source>
        <dbReference type="Proteomes" id="UP000240571"/>
    </source>
</evidence>
<keyword evidence="2" id="KW-0540">Nuclease</keyword>
<dbReference type="OrthoDB" id="9781481at2"/>
<dbReference type="RefSeq" id="WP_065904139.1">
    <property type="nucleotide sequence ID" value="NZ_MAUE01000016.1"/>
</dbReference>
<keyword evidence="2" id="KW-0378">Hydrolase</keyword>
<reference evidence="2 4" key="2">
    <citation type="submission" date="2018-03" db="EMBL/GenBank/DDBJ databases">
        <title>Diversity of bacteria associated with corn roots inoculated with woodland soils in Canada, and Description of Pseudomonas aylmerense sp. nov.</title>
        <authorList>
            <person name="Tambong J.T."/>
            <person name="Xu R."/>
            <person name="Tchagang C."/>
        </authorList>
    </citation>
    <scope>NUCLEOTIDE SEQUENCE [LARGE SCALE GENOMIC DNA]</scope>
    <source>
        <strain evidence="2 4">S1E44</strain>
    </source>
</reference>
<dbReference type="InterPro" id="IPR027417">
    <property type="entry name" value="P-loop_NTPase"/>
</dbReference>
<dbReference type="EMBL" id="PYWW01000016">
    <property type="protein sequence ID" value="PTC30680.1"/>
    <property type="molecule type" value="Genomic_DNA"/>
</dbReference>
<dbReference type="Gene3D" id="3.40.50.300">
    <property type="entry name" value="P-loop containing nucleotide triphosphate hydrolases"/>
    <property type="match status" value="1"/>
</dbReference>
<protein>
    <submittedName>
        <fullName evidence="2">Restriction endonuclease</fullName>
    </submittedName>
</protein>
<sequence>MKIENDAVLNTHLQAILAGPAMLPGNLEWASNVEAFIAKAEAGKPEQLTERTFLRHLWNAQALSKTGNGHVTIEPALEDPDFVQWFATQFSAPLPDDPVLVQRTLMSLYNEMSERMHALCKRTPRLKINRIMCAFFPNHYTTIADVGRLTELHRELGGDAKDHPVQMHQHIRARIDSALESTDTPVSWSLRLCLPWLLYKKLNTTTDPVEEGKIEPTELGLSPLPATLRRKGLTPFGGGLPSVLGILAELNEGVTSSELSDILRVLSPDAGDRAILSAKNVIVRELDICKREGDLYILNARGLNLLETQEPDELADHLLTRILGIDHVIDHLSREPSSKPELIALLQTVHPGWTSPAVPYSILNWLASMEVVQQDSDKHLLLSERGRRWAEMITWKPEKLSEGLVILAEPSQANEHENLVLPAWPALLSRLQARTAQQQMAFDPQLVAQLHAGLWSHPLRHFAVLTGISGSGKTQLALHYAHALCASASGQSLNIKVIPVQPGWYDAGALLGYVNPLSDSAYRSTPFLDVLMRACEDPQTPYVVILDEMNLSHPEQYLAPILSAMETGGDLDLHQLGDDTLHIPELLRYPANLAIIGTVNMDETTHGLSDKVLDRAYTLEFWKIDVDAFPGWSASTLPPEHLAKLKQVTVSLVKALEPVRLHFGWRTINDVINYLTFQHQGAMSLETALDDVIYAKVLPKIRGEGIAPFQKALAAVLDCLTSHGLARCAEKVSSMQDDLQVTGSARFWR</sequence>
<keyword evidence="2" id="KW-0255">Endonuclease</keyword>
<dbReference type="Proteomes" id="UP000095081">
    <property type="component" value="Unassembled WGS sequence"/>
</dbReference>